<name>A0A913HLL1_STRER</name>
<dbReference type="InterPro" id="IPR032053">
    <property type="entry name" value="Ribosomal_mS34"/>
</dbReference>
<dbReference type="Pfam" id="PF16053">
    <property type="entry name" value="MRP-S34"/>
    <property type="match status" value="1"/>
</dbReference>
<protein>
    <submittedName>
        <fullName evidence="2">28S ribosomal protein S34, mitochondrial</fullName>
    </submittedName>
</protein>
<reference evidence="2" key="1">
    <citation type="submission" date="2022-10" db="UniProtKB">
        <authorList>
            <consortium name="WormBaseParasite"/>
        </authorList>
    </citation>
    <scope>IDENTIFICATION</scope>
</reference>
<dbReference type="PANTHER" id="PTHR28589">
    <property type="entry name" value="28S RIBOSOMAL PROTEIN S34, MITOCHONDRIAL"/>
    <property type="match status" value="1"/>
</dbReference>
<accession>A0A913HLL1</accession>
<dbReference type="AlphaFoldDB" id="A0A913HLL1"/>
<organism evidence="2">
    <name type="scientific">Strongyloides stercoralis</name>
    <name type="common">Threadworm</name>
    <dbReference type="NCBI Taxonomy" id="6248"/>
    <lineage>
        <taxon>Eukaryota</taxon>
        <taxon>Metazoa</taxon>
        <taxon>Ecdysozoa</taxon>
        <taxon>Nematoda</taxon>
        <taxon>Chromadorea</taxon>
        <taxon>Rhabditida</taxon>
        <taxon>Tylenchina</taxon>
        <taxon>Panagrolaimomorpha</taxon>
        <taxon>Strongyloidoidea</taxon>
        <taxon>Strongyloididae</taxon>
        <taxon>Strongyloides</taxon>
    </lineage>
</organism>
<dbReference type="GO" id="GO:0003735">
    <property type="term" value="F:structural constituent of ribosome"/>
    <property type="evidence" value="ECO:0007669"/>
    <property type="project" value="InterPro"/>
</dbReference>
<sequence>MASGKPIRFIGNYDYASEGKFLFEILCQLRNMGCGRIVTKTEWCRKWPNEPSYVRIVRARPEMDPWQQKGSVFGEWVFRGKNLGIYEFSKDLNRSDWKLVSKLDEEKLIKNSNEMQNIVFPKTMPLPPLQLHLTKKFAEKAGRKFDEKDSRVPLNLCIDSQFKMIEEFFVQSDTKVGKNIYEECDKESILKLYGDMLPTKVEAWNIGGASIKPRFEN</sequence>
<dbReference type="WBParaSite" id="TCONS_00008229.p1">
    <property type="protein sequence ID" value="TCONS_00008229.p1"/>
    <property type="gene ID" value="XLOC_006193"/>
</dbReference>
<evidence type="ECO:0000313" key="1">
    <source>
        <dbReference type="Proteomes" id="UP000035681"/>
    </source>
</evidence>
<keyword evidence="1" id="KW-1185">Reference proteome</keyword>
<dbReference type="GO" id="GO:0005739">
    <property type="term" value="C:mitochondrion"/>
    <property type="evidence" value="ECO:0007669"/>
    <property type="project" value="InterPro"/>
</dbReference>
<dbReference type="PANTHER" id="PTHR28589:SF1">
    <property type="entry name" value="SMALL RIBOSOMAL SUBUNIT PROTEIN MS34"/>
    <property type="match status" value="1"/>
</dbReference>
<dbReference type="WBParaSite" id="SSTP_0000386600.1">
    <property type="protein sequence ID" value="SSTP_0000386600.1"/>
    <property type="gene ID" value="SSTP_0000386600"/>
</dbReference>
<dbReference type="Proteomes" id="UP000035681">
    <property type="component" value="Unplaced"/>
</dbReference>
<proteinExistence type="predicted"/>
<evidence type="ECO:0000313" key="2">
    <source>
        <dbReference type="WBParaSite" id="SSTP_0000386600.1"/>
    </source>
</evidence>